<dbReference type="PANTHER" id="PTHR43124">
    <property type="entry name" value="PURINE EFFLUX PUMP PBUE"/>
    <property type="match status" value="1"/>
</dbReference>
<dbReference type="InterPro" id="IPR036259">
    <property type="entry name" value="MFS_trans_sf"/>
</dbReference>
<reference evidence="8" key="1">
    <citation type="journal article" date="2014" name="Int. J. Syst. Evol. Microbiol.">
        <title>Complete genome sequence of Corynebacterium casei LMG S-19264T (=DSM 44701T), isolated from a smear-ripened cheese.</title>
        <authorList>
            <consortium name="US DOE Joint Genome Institute (JGI-PGF)"/>
            <person name="Walter F."/>
            <person name="Albersmeier A."/>
            <person name="Kalinowski J."/>
            <person name="Ruckert C."/>
        </authorList>
    </citation>
    <scope>NUCLEOTIDE SEQUENCE</scope>
    <source>
        <strain evidence="8">JCM 3051</strain>
    </source>
</reference>
<evidence type="ECO:0000256" key="1">
    <source>
        <dbReference type="ARBA" id="ARBA00004651"/>
    </source>
</evidence>
<evidence type="ECO:0000259" key="7">
    <source>
        <dbReference type="PROSITE" id="PS50850"/>
    </source>
</evidence>
<keyword evidence="9" id="KW-1185">Reference proteome</keyword>
<dbReference type="Proteomes" id="UP000655589">
    <property type="component" value="Unassembled WGS sequence"/>
</dbReference>
<feature type="domain" description="Major facilitator superfamily (MFS) profile" evidence="7">
    <location>
        <begin position="16"/>
        <end position="391"/>
    </location>
</feature>
<evidence type="ECO:0000256" key="4">
    <source>
        <dbReference type="ARBA" id="ARBA00022989"/>
    </source>
</evidence>
<comment type="caution">
    <text evidence="8">The sequence shown here is derived from an EMBL/GenBank/DDBJ whole genome shotgun (WGS) entry which is preliminary data.</text>
</comment>
<dbReference type="SUPFAM" id="SSF103473">
    <property type="entry name" value="MFS general substrate transporter"/>
    <property type="match status" value="1"/>
</dbReference>
<feature type="transmembrane region" description="Helical" evidence="6">
    <location>
        <begin position="369"/>
        <end position="388"/>
    </location>
</feature>
<dbReference type="EMBL" id="BMPT01000015">
    <property type="protein sequence ID" value="GGM35480.1"/>
    <property type="molecule type" value="Genomic_DNA"/>
</dbReference>
<feature type="transmembrane region" description="Helical" evidence="6">
    <location>
        <begin position="278"/>
        <end position="295"/>
    </location>
</feature>
<reference evidence="8" key="2">
    <citation type="submission" date="2020-09" db="EMBL/GenBank/DDBJ databases">
        <authorList>
            <person name="Sun Q."/>
            <person name="Ohkuma M."/>
        </authorList>
    </citation>
    <scope>NUCLEOTIDE SEQUENCE</scope>
    <source>
        <strain evidence="8">JCM 3051</strain>
    </source>
</reference>
<proteinExistence type="predicted"/>
<gene>
    <name evidence="8" type="primary">araJ</name>
    <name evidence="8" type="ORF">GCM10010102_33540</name>
</gene>
<protein>
    <submittedName>
        <fullName evidence="8">MFS transporter</fullName>
    </submittedName>
</protein>
<feature type="transmembrane region" description="Helical" evidence="6">
    <location>
        <begin position="211"/>
        <end position="234"/>
    </location>
</feature>
<feature type="transmembrane region" description="Helical" evidence="6">
    <location>
        <begin position="171"/>
        <end position="190"/>
    </location>
</feature>
<dbReference type="GO" id="GO:0005886">
    <property type="term" value="C:plasma membrane"/>
    <property type="evidence" value="ECO:0007669"/>
    <property type="project" value="UniProtKB-SubCell"/>
</dbReference>
<evidence type="ECO:0000256" key="6">
    <source>
        <dbReference type="SAM" id="Phobius"/>
    </source>
</evidence>
<dbReference type="AlphaFoldDB" id="A0A8H9L4S7"/>
<dbReference type="PANTHER" id="PTHR43124:SF10">
    <property type="entry name" value="PURINE EFFLUX PUMP PBUE"/>
    <property type="match status" value="1"/>
</dbReference>
<feature type="transmembrane region" description="Helical" evidence="6">
    <location>
        <begin position="112"/>
        <end position="132"/>
    </location>
</feature>
<organism evidence="8 9">
    <name type="scientific">Promicromonospora citrea</name>
    <dbReference type="NCBI Taxonomy" id="43677"/>
    <lineage>
        <taxon>Bacteria</taxon>
        <taxon>Bacillati</taxon>
        <taxon>Actinomycetota</taxon>
        <taxon>Actinomycetes</taxon>
        <taxon>Micrococcales</taxon>
        <taxon>Promicromonosporaceae</taxon>
        <taxon>Promicromonospora</taxon>
    </lineage>
</organism>
<evidence type="ECO:0000256" key="5">
    <source>
        <dbReference type="ARBA" id="ARBA00023136"/>
    </source>
</evidence>
<accession>A0A8H9L4S7</accession>
<keyword evidence="4 6" id="KW-1133">Transmembrane helix</keyword>
<evidence type="ECO:0000313" key="8">
    <source>
        <dbReference type="EMBL" id="GGM35480.1"/>
    </source>
</evidence>
<evidence type="ECO:0000256" key="3">
    <source>
        <dbReference type="ARBA" id="ARBA00022692"/>
    </source>
</evidence>
<keyword evidence="5 6" id="KW-0472">Membrane</keyword>
<keyword evidence="3 6" id="KW-0812">Transmembrane</keyword>
<dbReference type="Gene3D" id="1.20.1250.20">
    <property type="entry name" value="MFS general substrate transporter like domains"/>
    <property type="match status" value="2"/>
</dbReference>
<feature type="transmembrane region" description="Helical" evidence="6">
    <location>
        <begin position="87"/>
        <end position="106"/>
    </location>
</feature>
<feature type="transmembrane region" description="Helical" evidence="6">
    <location>
        <begin position="246"/>
        <end position="266"/>
    </location>
</feature>
<dbReference type="PROSITE" id="PS50850">
    <property type="entry name" value="MFS"/>
    <property type="match status" value="1"/>
</dbReference>
<evidence type="ECO:0000313" key="9">
    <source>
        <dbReference type="Proteomes" id="UP000655589"/>
    </source>
</evidence>
<feature type="transmembrane region" description="Helical" evidence="6">
    <location>
        <begin position="144"/>
        <end position="165"/>
    </location>
</feature>
<name>A0A8H9L4S7_9MICO</name>
<dbReference type="GO" id="GO:0022857">
    <property type="term" value="F:transmembrane transporter activity"/>
    <property type="evidence" value="ECO:0007669"/>
    <property type="project" value="InterPro"/>
</dbReference>
<dbReference type="Pfam" id="PF07690">
    <property type="entry name" value="MFS_1"/>
    <property type="match status" value="1"/>
</dbReference>
<dbReference type="RefSeq" id="WP_171102797.1">
    <property type="nucleotide sequence ID" value="NZ_BMPT01000015.1"/>
</dbReference>
<feature type="transmembrane region" description="Helical" evidence="6">
    <location>
        <begin position="343"/>
        <end position="363"/>
    </location>
</feature>
<dbReference type="InterPro" id="IPR011701">
    <property type="entry name" value="MFS"/>
</dbReference>
<dbReference type="InterPro" id="IPR020846">
    <property type="entry name" value="MFS_dom"/>
</dbReference>
<keyword evidence="2" id="KW-1003">Cell membrane</keyword>
<dbReference type="InterPro" id="IPR050189">
    <property type="entry name" value="MFS_Efflux_Transporters"/>
</dbReference>
<feature type="transmembrane region" description="Helical" evidence="6">
    <location>
        <begin position="56"/>
        <end position="75"/>
    </location>
</feature>
<feature type="transmembrane region" description="Helical" evidence="6">
    <location>
        <begin position="12"/>
        <end position="36"/>
    </location>
</feature>
<evidence type="ECO:0000256" key="2">
    <source>
        <dbReference type="ARBA" id="ARBA00022475"/>
    </source>
</evidence>
<comment type="subcellular location">
    <subcellularLocation>
        <location evidence="1">Cell membrane</location>
        <topology evidence="1">Multi-pass membrane protein</topology>
    </subcellularLocation>
</comment>
<feature type="transmembrane region" description="Helical" evidence="6">
    <location>
        <begin position="301"/>
        <end position="322"/>
    </location>
</feature>
<sequence>MTFIEQSYPLRGAYLRITVIAAALFVVGTNAFVIAGVLPQIAAGIGASPGAVSYSISWYAVVVAVLAPIVSVLFARASRAALMGTGMALIAAGIALSALAGDLALFTAGRVVAALGGAALMPAAMAAAPALVPPEQRGRALGVVGFGFILSTAIGSPLGTALASLGSWRAALGSLAGLAAVLAVALALATRTVPTGVVPGLVARFAVLRDVRIGLALLTTLLFTAAFNLVYIFSSAVTEGVTGGSGTALATLLLVFGVAGVIGNTLGGVLTDRLGARPTALVALGLVALSLAALYGVTDSYVGTAALFGVWGLGGAAALVPIQHRLVDCDPAVAGVSLSWYSTAMYLGIALAPVVGASVLPYGAAWLDLVGAGAAAAALALFALGYVVRRRVAAPPA</sequence>